<reference evidence="3 4" key="1">
    <citation type="journal article" date="2015" name="Genome Announc.">
        <title>Complete Genome Sequence of Methylobacterium aquaticum Strain 22A, Isolated from Racomitrium japonicum Moss.</title>
        <authorList>
            <person name="Tani A."/>
            <person name="Ogura Y."/>
            <person name="Hayashi T."/>
            <person name="Kimbara K."/>
        </authorList>
    </citation>
    <scope>NUCLEOTIDE SEQUENCE [LARGE SCALE GENOMIC DNA]</scope>
    <source>
        <strain evidence="3 4">MA-22A</strain>
    </source>
</reference>
<dbReference type="Pfam" id="PF05443">
    <property type="entry name" value="ROS_MUCR"/>
    <property type="match status" value="1"/>
</dbReference>
<dbReference type="Proteomes" id="UP000061432">
    <property type="component" value="Chromosome"/>
</dbReference>
<feature type="compositionally biased region" description="Low complexity" evidence="2">
    <location>
        <begin position="148"/>
        <end position="158"/>
    </location>
</feature>
<protein>
    <submittedName>
        <fullName evidence="3">MucR family transcriptional regulator</fullName>
    </submittedName>
</protein>
<evidence type="ECO:0000313" key="3">
    <source>
        <dbReference type="EMBL" id="BAQ44737.1"/>
    </source>
</evidence>
<feature type="compositionally biased region" description="Basic and acidic residues" evidence="2">
    <location>
        <begin position="134"/>
        <end position="146"/>
    </location>
</feature>
<feature type="compositionally biased region" description="Basic residues" evidence="2">
    <location>
        <begin position="170"/>
        <end position="179"/>
    </location>
</feature>
<dbReference type="STRING" id="270351.Maq22A_c07000"/>
<evidence type="ECO:0000256" key="2">
    <source>
        <dbReference type="SAM" id="MobiDB-lite"/>
    </source>
</evidence>
<dbReference type="GO" id="GO:0006355">
    <property type="term" value="P:regulation of DNA-templated transcription"/>
    <property type="evidence" value="ECO:0007669"/>
    <property type="project" value="InterPro"/>
</dbReference>
<dbReference type="GO" id="GO:0008270">
    <property type="term" value="F:zinc ion binding"/>
    <property type="evidence" value="ECO:0007669"/>
    <property type="project" value="InterPro"/>
</dbReference>
<sequence>MSDVNLEQQTEFVGLAADIVSSYVANNNLQVAELPALIASVHASLTALGRPAEAPVEETRVTPAQIRKSVTPDHLMSFIDGKPYRSLKRHLTSQGMTPAEYRQKFGLPHDYPMVAASYAAQRSALAKSLGLGQRRRDAAAAAREEALQEAAQEAPRAEAAADEAAPEKPARRRSRKAAE</sequence>
<accession>A0A0C6FD31</accession>
<gene>
    <name evidence="3" type="ORF">Maq22A_c07000</name>
</gene>
<dbReference type="InterPro" id="IPR041920">
    <property type="entry name" value="ROS/MUCR_sf"/>
</dbReference>
<dbReference type="InterPro" id="IPR008807">
    <property type="entry name" value="ROS_MUCR"/>
</dbReference>
<organism evidence="3 4">
    <name type="scientific">Methylobacterium aquaticum</name>
    <dbReference type="NCBI Taxonomy" id="270351"/>
    <lineage>
        <taxon>Bacteria</taxon>
        <taxon>Pseudomonadati</taxon>
        <taxon>Pseudomonadota</taxon>
        <taxon>Alphaproteobacteria</taxon>
        <taxon>Hyphomicrobiales</taxon>
        <taxon>Methylobacteriaceae</taxon>
        <taxon>Methylobacterium</taxon>
    </lineage>
</organism>
<dbReference type="KEGG" id="maqu:Maq22A_c07000"/>
<name>A0A0C6FD31_9HYPH</name>
<evidence type="ECO:0000256" key="1">
    <source>
        <dbReference type="ARBA" id="ARBA00007031"/>
    </source>
</evidence>
<reference evidence="4" key="2">
    <citation type="submission" date="2015-01" db="EMBL/GenBank/DDBJ databases">
        <title>Complete genome sequence of Methylobacterium aquaticum strain 22A.</title>
        <authorList>
            <person name="Tani A."/>
            <person name="Ogura Y."/>
            <person name="Hayashi T."/>
        </authorList>
    </citation>
    <scope>NUCLEOTIDE SEQUENCE [LARGE SCALE GENOMIC DNA]</scope>
    <source>
        <strain evidence="4">MA-22A</strain>
    </source>
</reference>
<dbReference type="PATRIC" id="fig|270351.10.peg.1331"/>
<dbReference type="Gene3D" id="1.10.10.1550">
    <property type="entry name" value="ROS/MUCR transcriptional regulator protein"/>
    <property type="match status" value="1"/>
</dbReference>
<dbReference type="AlphaFoldDB" id="A0A0C6FD31"/>
<feature type="region of interest" description="Disordered" evidence="2">
    <location>
        <begin position="132"/>
        <end position="179"/>
    </location>
</feature>
<comment type="similarity">
    <text evidence="1">Belongs to the ros/MucR family.</text>
</comment>
<evidence type="ECO:0000313" key="4">
    <source>
        <dbReference type="Proteomes" id="UP000061432"/>
    </source>
</evidence>
<dbReference type="EMBL" id="AP014704">
    <property type="protein sequence ID" value="BAQ44737.1"/>
    <property type="molecule type" value="Genomic_DNA"/>
</dbReference>
<dbReference type="GO" id="GO:0003677">
    <property type="term" value="F:DNA binding"/>
    <property type="evidence" value="ECO:0007669"/>
    <property type="project" value="InterPro"/>
</dbReference>
<dbReference type="RefSeq" id="WP_060846193.1">
    <property type="nucleotide sequence ID" value="NZ_AP014704.1"/>
</dbReference>
<proteinExistence type="inferred from homology"/>